<sequence length="259" mass="27598">MAACKVCENPLVIEVDDEDGNDEVQLVPDDLETSCGCHFHWQCLLDHAAELAISLKCPSCDSALATNVAGPSVTNPFLQSAPGASILTRYTNEGGVQENYDVLPAITEEAYLEANPEARPARAYHVMCSEGDVGGIVELLRDADQAEDDEPSMNIPQLLRYQDPLGDSKSGLHLAVEKGQEEVVWLLLWIASTLDTEAFPAPAVQAAQAMGIQRPSTLASDDIRALTDNQGRTAEAVATQIGGGTWTTILESGALHPGS</sequence>
<reference evidence="1 2" key="1">
    <citation type="journal article" date="2022" name="New Phytol.">
        <title>Ecological generalism drives hyperdiversity of secondary metabolite gene clusters in xylarialean endophytes.</title>
        <authorList>
            <person name="Franco M.E.E."/>
            <person name="Wisecaver J.H."/>
            <person name="Arnold A.E."/>
            <person name="Ju Y.M."/>
            <person name="Slot J.C."/>
            <person name="Ahrendt S."/>
            <person name="Moore L.P."/>
            <person name="Eastman K.E."/>
            <person name="Scott K."/>
            <person name="Konkel Z."/>
            <person name="Mondo S.J."/>
            <person name="Kuo A."/>
            <person name="Hayes R.D."/>
            <person name="Haridas S."/>
            <person name="Andreopoulos B."/>
            <person name="Riley R."/>
            <person name="LaButti K."/>
            <person name="Pangilinan J."/>
            <person name="Lipzen A."/>
            <person name="Amirebrahimi M."/>
            <person name="Yan J."/>
            <person name="Adam C."/>
            <person name="Keymanesh K."/>
            <person name="Ng V."/>
            <person name="Louie K."/>
            <person name="Northen T."/>
            <person name="Drula E."/>
            <person name="Henrissat B."/>
            <person name="Hsieh H.M."/>
            <person name="Youens-Clark K."/>
            <person name="Lutzoni F."/>
            <person name="Miadlikowska J."/>
            <person name="Eastwood D.C."/>
            <person name="Hamelin R.C."/>
            <person name="Grigoriev I.V."/>
            <person name="U'Ren J.M."/>
        </authorList>
    </citation>
    <scope>NUCLEOTIDE SEQUENCE [LARGE SCALE GENOMIC DNA]</scope>
    <source>
        <strain evidence="1 2">ER1909</strain>
    </source>
</reference>
<evidence type="ECO:0000313" key="1">
    <source>
        <dbReference type="EMBL" id="KAI6082583.1"/>
    </source>
</evidence>
<dbReference type="Proteomes" id="UP001497680">
    <property type="component" value="Unassembled WGS sequence"/>
</dbReference>
<proteinExistence type="predicted"/>
<protein>
    <submittedName>
        <fullName evidence="1">Uncharacterized protein</fullName>
    </submittedName>
</protein>
<organism evidence="1 2">
    <name type="scientific">Hypoxylon rubiginosum</name>
    <dbReference type="NCBI Taxonomy" id="110542"/>
    <lineage>
        <taxon>Eukaryota</taxon>
        <taxon>Fungi</taxon>
        <taxon>Dikarya</taxon>
        <taxon>Ascomycota</taxon>
        <taxon>Pezizomycotina</taxon>
        <taxon>Sordariomycetes</taxon>
        <taxon>Xylariomycetidae</taxon>
        <taxon>Xylariales</taxon>
        <taxon>Hypoxylaceae</taxon>
        <taxon>Hypoxylon</taxon>
    </lineage>
</organism>
<evidence type="ECO:0000313" key="2">
    <source>
        <dbReference type="Proteomes" id="UP001497680"/>
    </source>
</evidence>
<comment type="caution">
    <text evidence="1">The sequence shown here is derived from an EMBL/GenBank/DDBJ whole genome shotgun (WGS) entry which is preliminary data.</text>
</comment>
<accession>A0ACC0CQJ4</accession>
<keyword evidence="2" id="KW-1185">Reference proteome</keyword>
<name>A0ACC0CQJ4_9PEZI</name>
<dbReference type="EMBL" id="MU394368">
    <property type="protein sequence ID" value="KAI6082583.1"/>
    <property type="molecule type" value="Genomic_DNA"/>
</dbReference>
<gene>
    <name evidence="1" type="ORF">F4821DRAFT_246812</name>
</gene>